<dbReference type="OrthoDB" id="629492at2759"/>
<feature type="region of interest" description="Disordered" evidence="1">
    <location>
        <begin position="380"/>
        <end position="461"/>
    </location>
</feature>
<keyword evidence="4" id="KW-1185">Reference proteome</keyword>
<comment type="caution">
    <text evidence="3">The sequence shown here is derived from an EMBL/GenBank/DDBJ whole genome shotgun (WGS) entry which is preliminary data.</text>
</comment>
<feature type="compositionally biased region" description="Basic and acidic residues" evidence="1">
    <location>
        <begin position="434"/>
        <end position="443"/>
    </location>
</feature>
<feature type="compositionally biased region" description="Polar residues" evidence="1">
    <location>
        <begin position="607"/>
        <end position="618"/>
    </location>
</feature>
<evidence type="ECO:0008006" key="5">
    <source>
        <dbReference type="Google" id="ProtNLM"/>
    </source>
</evidence>
<feature type="compositionally biased region" description="Polar residues" evidence="1">
    <location>
        <begin position="347"/>
        <end position="363"/>
    </location>
</feature>
<sequence length="776" mass="85983">MCILCVVQRWSRRLASMLPYLVIPLMLLWALSHFLPPGFRFEATSPRIACAAVLLLTLLWYEYILPRLSAWRARRSARLRELRREQAIELHKLRKTATRRCRNCLTPYRDQNPGGGGRFMCSTCGHVSKRPVLELPGQVGNFGEKSRWLCSHFLSTDSSYWLDETHRCLSQENSLSVGCKVGRIVSFCSLVLRWICRRVFGFGSSDDNVSDDGDSKRSKRGQNGGNLQENRTEKAKRKAEEKRLARLEKEMLEEEERKQREEVARLVEERRKLRDEKLEAEERSKGVTPVGERDGKKEAEKKRQDRERRREKDRSSNMSNSDCEEIDKRSIIRETGKRKELDKKGDSTGTCHGTGTNKIVQQSTRQKYFSTVAGNFKGFSGASFFGGSNPSSSPNVPSVSKGSKTGTGFGNQSYVVKRDGQVGAGTVHKVLPNGDDKSSDTKINRPVSLEKQPPPPAPKKAWHQLFKRNPVSPTPDQTSTVPNYQIGPFETYIAPPNRYFNTPPIFSRPTLPFPMYTPPSTGLFRPVKDPVPSPPVVEEQEQFEDPSFDPDAIALLGPVSESLDNLPLDLGTGFISSESGKISKPSPIQSPLSRNRVSDDGHKPFSSAVQDSGSNETGPWQLWGAPLTQNSLGSVGGSKSGFAPKEETGAATGFIGDVHSPRHLGGIRPALPVSVPVPVQPVHIPMSVPAPVPNGESLFLPHSMVGSFGPAVLDTVNHSELSPSHHWPNSRDQWKMNGSIEAANSTPASPRAESLFSTEPALHSPWLFNQKDAPPT</sequence>
<keyword evidence="2" id="KW-0812">Transmembrane</keyword>
<keyword evidence="2" id="KW-1133">Transmembrane helix</keyword>
<evidence type="ECO:0000256" key="1">
    <source>
        <dbReference type="SAM" id="MobiDB-lite"/>
    </source>
</evidence>
<dbReference type="AlphaFoldDB" id="A0A833RG54"/>
<evidence type="ECO:0000256" key="2">
    <source>
        <dbReference type="SAM" id="Phobius"/>
    </source>
</evidence>
<dbReference type="Proteomes" id="UP000623129">
    <property type="component" value="Unassembled WGS sequence"/>
</dbReference>
<name>A0A833RG54_9POAL</name>
<organism evidence="3 4">
    <name type="scientific">Carex littledalei</name>
    <dbReference type="NCBI Taxonomy" id="544730"/>
    <lineage>
        <taxon>Eukaryota</taxon>
        <taxon>Viridiplantae</taxon>
        <taxon>Streptophyta</taxon>
        <taxon>Embryophyta</taxon>
        <taxon>Tracheophyta</taxon>
        <taxon>Spermatophyta</taxon>
        <taxon>Magnoliopsida</taxon>
        <taxon>Liliopsida</taxon>
        <taxon>Poales</taxon>
        <taxon>Cyperaceae</taxon>
        <taxon>Cyperoideae</taxon>
        <taxon>Cariceae</taxon>
        <taxon>Carex</taxon>
        <taxon>Carex subgen. Euthyceras</taxon>
    </lineage>
</organism>
<dbReference type="EMBL" id="SWLB01000009">
    <property type="protein sequence ID" value="KAF3334654.1"/>
    <property type="molecule type" value="Genomic_DNA"/>
</dbReference>
<feature type="region of interest" description="Disordered" evidence="1">
    <location>
        <begin position="207"/>
        <end position="241"/>
    </location>
</feature>
<evidence type="ECO:0000313" key="3">
    <source>
        <dbReference type="EMBL" id="KAF3334654.1"/>
    </source>
</evidence>
<feature type="compositionally biased region" description="Basic and acidic residues" evidence="1">
    <location>
        <begin position="277"/>
        <end position="315"/>
    </location>
</feature>
<feature type="region of interest" description="Disordered" evidence="1">
    <location>
        <begin position="574"/>
        <end position="618"/>
    </location>
</feature>
<feature type="compositionally biased region" description="Polar residues" evidence="1">
    <location>
        <begin position="574"/>
        <end position="595"/>
    </location>
</feature>
<feature type="region of interest" description="Disordered" evidence="1">
    <location>
        <begin position="277"/>
        <end position="363"/>
    </location>
</feature>
<accession>A0A833RG54</accession>
<feature type="compositionally biased region" description="Low complexity" evidence="1">
    <location>
        <begin position="380"/>
        <end position="404"/>
    </location>
</feature>
<feature type="compositionally biased region" description="Basic and acidic residues" evidence="1">
    <location>
        <begin position="230"/>
        <end position="241"/>
    </location>
</feature>
<reference evidence="3" key="1">
    <citation type="submission" date="2020-01" db="EMBL/GenBank/DDBJ databases">
        <title>Genome sequence of Kobresia littledalei, the first chromosome-level genome in the family Cyperaceae.</title>
        <authorList>
            <person name="Qu G."/>
        </authorList>
    </citation>
    <scope>NUCLEOTIDE SEQUENCE</scope>
    <source>
        <strain evidence="3">C.B.Clarke</strain>
        <tissue evidence="3">Leaf</tissue>
    </source>
</reference>
<gene>
    <name evidence="3" type="ORF">FCM35_KLT21258</name>
</gene>
<protein>
    <recommendedName>
        <fullName evidence="5">Stress response NST1-like protein</fullName>
    </recommendedName>
</protein>
<feature type="compositionally biased region" description="Basic and acidic residues" evidence="1">
    <location>
        <begin position="326"/>
        <end position="346"/>
    </location>
</feature>
<proteinExistence type="predicted"/>
<evidence type="ECO:0000313" key="4">
    <source>
        <dbReference type="Proteomes" id="UP000623129"/>
    </source>
</evidence>
<feature type="region of interest" description="Disordered" evidence="1">
    <location>
        <begin position="720"/>
        <end position="758"/>
    </location>
</feature>
<feature type="transmembrane region" description="Helical" evidence="2">
    <location>
        <begin position="17"/>
        <end position="34"/>
    </location>
</feature>
<keyword evidence="2" id="KW-0472">Membrane</keyword>